<feature type="repeat" description="PPR" evidence="2">
    <location>
        <begin position="450"/>
        <end position="484"/>
    </location>
</feature>
<feature type="repeat" description="PPR" evidence="2">
    <location>
        <begin position="240"/>
        <end position="274"/>
    </location>
</feature>
<reference evidence="4 5" key="1">
    <citation type="submission" date="2019-09" db="EMBL/GenBank/DDBJ databases">
        <title>A chromosome-level genome assembly of the Chinese tupelo Nyssa sinensis.</title>
        <authorList>
            <person name="Yang X."/>
            <person name="Kang M."/>
            <person name="Yang Y."/>
            <person name="Xiong H."/>
            <person name="Wang M."/>
            <person name="Zhang Z."/>
            <person name="Wang Z."/>
            <person name="Wu H."/>
            <person name="Ma T."/>
            <person name="Liu J."/>
            <person name="Xi Z."/>
        </authorList>
    </citation>
    <scope>NUCLEOTIDE SEQUENCE [LARGE SCALE GENOMIC DNA]</scope>
    <source>
        <strain evidence="4">J267</strain>
        <tissue evidence="4">Leaf</tissue>
    </source>
</reference>
<dbReference type="PANTHER" id="PTHR47931:SF1">
    <property type="entry name" value="PPR CONTAINING PLANT-LIKE PROTEIN"/>
    <property type="match status" value="1"/>
</dbReference>
<evidence type="ECO:0000256" key="3">
    <source>
        <dbReference type="SAM" id="MobiDB-lite"/>
    </source>
</evidence>
<organism evidence="4 5">
    <name type="scientific">Nyssa sinensis</name>
    <dbReference type="NCBI Taxonomy" id="561372"/>
    <lineage>
        <taxon>Eukaryota</taxon>
        <taxon>Viridiplantae</taxon>
        <taxon>Streptophyta</taxon>
        <taxon>Embryophyta</taxon>
        <taxon>Tracheophyta</taxon>
        <taxon>Spermatophyta</taxon>
        <taxon>Magnoliopsida</taxon>
        <taxon>eudicotyledons</taxon>
        <taxon>Gunneridae</taxon>
        <taxon>Pentapetalae</taxon>
        <taxon>asterids</taxon>
        <taxon>Cornales</taxon>
        <taxon>Nyssaceae</taxon>
        <taxon>Nyssa</taxon>
    </lineage>
</organism>
<protein>
    <recommendedName>
        <fullName evidence="6">Pentacotripeptide-repeat region of PRORP domain-containing protein</fullName>
    </recommendedName>
</protein>
<feature type="repeat" description="PPR" evidence="2">
    <location>
        <begin position="380"/>
        <end position="414"/>
    </location>
</feature>
<feature type="compositionally biased region" description="Basic and acidic residues" evidence="3">
    <location>
        <begin position="1"/>
        <end position="10"/>
    </location>
</feature>
<feature type="region of interest" description="Disordered" evidence="3">
    <location>
        <begin position="1"/>
        <end position="29"/>
    </location>
</feature>
<gene>
    <name evidence="4" type="ORF">F0562_007151</name>
</gene>
<sequence length="628" mass="70570">MGESGKERDYFGTNGKHRGTAVIKKKRGQALPFKEKAQEDKIQLHPVPESTLCSSCMSSDSCRTVRSRTKLMNILLERGKPQETQSIFDGLIQAGHKPSLITYTTLLAALTVQKRFNSIHSIISQVEENGMKADSIFFNAVINAFSESGNMEEAMKTFWNMKDSGSKPTTSTFNTLIKGYGIAGKPEESVKVLELMSREENVKPNLRTYNVLVRAWCNKKNTTEAWNVVQKMVASGSQPDAVTFNTIATAYAQNGETDLAEGMILEMQNNNVRPNERTCGIIIGGYCKEGKIKDALRFVYKMKDLGVHPNLVVFNSLIKGFLDIMDREGVDEVLRLMTEYGVKPDVITFSTIMNAWSTAGFMDKCREIFDDMVKAGIEPDTHAYSILAKGYVRAREPEKAEELLTTMVKSGFRPNVVIFTTVISGWCSAGKMECAIRVFERMCECGISPNLKTFETLIWGYGEAKQPWKAEEMLQLMEGFKVQPQKTTIMLIAEAWCATGLTKEVNRIKNTLKYQDRIYQRDTKDEIPVESLENLYQKQALSSSYSNLLQIPSVVASDQKGSAVTSKRSRMVLREAEFSSESLWTTTKSMYLSCRFGARMPIICQKQFRGQLCMHGQLAHSCTVVFLN</sequence>
<evidence type="ECO:0008006" key="6">
    <source>
        <dbReference type="Google" id="ProtNLM"/>
    </source>
</evidence>
<feature type="repeat" description="PPR" evidence="2">
    <location>
        <begin position="169"/>
        <end position="204"/>
    </location>
</feature>
<proteinExistence type="predicted"/>
<dbReference type="NCBIfam" id="TIGR00756">
    <property type="entry name" value="PPR"/>
    <property type="match status" value="9"/>
</dbReference>
<dbReference type="Proteomes" id="UP000325577">
    <property type="component" value="Linkage Group LG3"/>
</dbReference>
<accession>A0A5J5A5M3</accession>
<dbReference type="Pfam" id="PF13041">
    <property type="entry name" value="PPR_2"/>
    <property type="match status" value="4"/>
</dbReference>
<dbReference type="EMBL" id="CM018046">
    <property type="protein sequence ID" value="KAA8525296.1"/>
    <property type="molecule type" value="Genomic_DNA"/>
</dbReference>
<dbReference type="OrthoDB" id="185373at2759"/>
<evidence type="ECO:0000313" key="4">
    <source>
        <dbReference type="EMBL" id="KAA8525296.1"/>
    </source>
</evidence>
<feature type="repeat" description="PPR" evidence="2">
    <location>
        <begin position="310"/>
        <end position="344"/>
    </location>
</feature>
<name>A0A5J5A5M3_9ASTE</name>
<feature type="compositionally biased region" description="Basic residues" evidence="3">
    <location>
        <begin position="15"/>
        <end position="28"/>
    </location>
</feature>
<keyword evidence="1" id="KW-0677">Repeat</keyword>
<evidence type="ECO:0000256" key="1">
    <source>
        <dbReference type="ARBA" id="ARBA00022737"/>
    </source>
</evidence>
<dbReference type="Pfam" id="PF12854">
    <property type="entry name" value="PPR_1"/>
    <property type="match status" value="1"/>
</dbReference>
<feature type="repeat" description="PPR" evidence="2">
    <location>
        <begin position="205"/>
        <end position="239"/>
    </location>
</feature>
<keyword evidence="5" id="KW-1185">Reference proteome</keyword>
<dbReference type="InterPro" id="IPR002885">
    <property type="entry name" value="PPR_rpt"/>
</dbReference>
<evidence type="ECO:0000256" key="2">
    <source>
        <dbReference type="PROSITE-ProRule" id="PRU00708"/>
    </source>
</evidence>
<feature type="repeat" description="PPR" evidence="2">
    <location>
        <begin position="345"/>
        <end position="379"/>
    </location>
</feature>
<dbReference type="InterPro" id="IPR011990">
    <property type="entry name" value="TPR-like_helical_dom_sf"/>
</dbReference>
<dbReference type="PROSITE" id="PS51375">
    <property type="entry name" value="PPR"/>
    <property type="match status" value="10"/>
</dbReference>
<dbReference type="PANTHER" id="PTHR47931">
    <property type="entry name" value="OS01G0228400 PROTEIN"/>
    <property type="match status" value="1"/>
</dbReference>
<evidence type="ECO:0000313" key="5">
    <source>
        <dbReference type="Proteomes" id="UP000325577"/>
    </source>
</evidence>
<feature type="repeat" description="PPR" evidence="2">
    <location>
        <begin position="275"/>
        <end position="309"/>
    </location>
</feature>
<feature type="repeat" description="PPR" evidence="2">
    <location>
        <begin position="415"/>
        <end position="449"/>
    </location>
</feature>
<dbReference type="Gene3D" id="1.25.40.10">
    <property type="entry name" value="Tetratricopeptide repeat domain"/>
    <property type="match status" value="3"/>
</dbReference>
<dbReference type="AlphaFoldDB" id="A0A5J5A5M3"/>
<feature type="repeat" description="PPR" evidence="2">
    <location>
        <begin position="134"/>
        <end position="168"/>
    </location>
</feature>